<name>A0ABW8UBQ7_9LACO</name>
<feature type="domain" description="Sulfatase N-terminal" evidence="5">
    <location>
        <begin position="5"/>
        <end position="335"/>
    </location>
</feature>
<dbReference type="PANTHER" id="PTHR45953:SF1">
    <property type="entry name" value="IDURONATE 2-SULFATASE"/>
    <property type="match status" value="1"/>
</dbReference>
<keyword evidence="7" id="KW-1185">Reference proteome</keyword>
<reference evidence="6 7" key="1">
    <citation type="submission" date="2024-08" db="EMBL/GenBank/DDBJ databases">
        <authorList>
            <person name="Arias E."/>
        </authorList>
    </citation>
    <scope>NUCLEOTIDE SEQUENCE [LARGE SCALE GENOMIC DNA]</scope>
    <source>
        <strain evidence="6 7">FAM 25317</strain>
    </source>
</reference>
<gene>
    <name evidence="6" type="ORF">ACEN34_06620</name>
</gene>
<dbReference type="Gene3D" id="3.40.720.10">
    <property type="entry name" value="Alkaline Phosphatase, subunit A"/>
    <property type="match status" value="1"/>
</dbReference>
<feature type="compositionally biased region" description="Basic and acidic residues" evidence="4">
    <location>
        <begin position="459"/>
        <end position="481"/>
    </location>
</feature>
<evidence type="ECO:0000256" key="1">
    <source>
        <dbReference type="ARBA" id="ARBA00008779"/>
    </source>
</evidence>
<comment type="caution">
    <text evidence="6">The sequence shown here is derived from an EMBL/GenBank/DDBJ whole genome shotgun (WGS) entry which is preliminary data.</text>
</comment>
<feature type="compositionally biased region" description="Basic and acidic residues" evidence="4">
    <location>
        <begin position="492"/>
        <end position="502"/>
    </location>
</feature>
<dbReference type="InterPro" id="IPR000917">
    <property type="entry name" value="Sulfatase_N"/>
</dbReference>
<evidence type="ECO:0000256" key="3">
    <source>
        <dbReference type="ARBA" id="ARBA00022801"/>
    </source>
</evidence>
<dbReference type="PANTHER" id="PTHR45953">
    <property type="entry name" value="IDURONATE 2-SULFATASE"/>
    <property type="match status" value="1"/>
</dbReference>
<dbReference type="EMBL" id="JBGQPK010000021">
    <property type="protein sequence ID" value="MFL2029289.1"/>
    <property type="molecule type" value="Genomic_DNA"/>
</dbReference>
<dbReference type="SUPFAM" id="SSF53649">
    <property type="entry name" value="Alkaline phosphatase-like"/>
    <property type="match status" value="1"/>
</dbReference>
<dbReference type="RefSeq" id="WP_407137318.1">
    <property type="nucleotide sequence ID" value="NZ_JBGQPK010000021.1"/>
</dbReference>
<accession>A0ABW8UBQ7</accession>
<evidence type="ECO:0000313" key="6">
    <source>
        <dbReference type="EMBL" id="MFL2029289.1"/>
    </source>
</evidence>
<keyword evidence="3" id="KW-0378">Hydrolase</keyword>
<evidence type="ECO:0000256" key="2">
    <source>
        <dbReference type="ARBA" id="ARBA00022723"/>
    </source>
</evidence>
<keyword evidence="2" id="KW-0479">Metal-binding</keyword>
<evidence type="ECO:0000259" key="5">
    <source>
        <dbReference type="Pfam" id="PF00884"/>
    </source>
</evidence>
<dbReference type="InterPro" id="IPR017850">
    <property type="entry name" value="Alkaline_phosphatase_core_sf"/>
</dbReference>
<protein>
    <submittedName>
        <fullName evidence="6">Sulfatase-like hydrolase/transferase</fullName>
    </submittedName>
</protein>
<proteinExistence type="inferred from homology"/>
<sequence length="502" mass="56967">MKKKQVILIMTDTTRKDMVGCYNPKMVTPNIDALAADGLKFENAYSCQPVCGPARSAIFTGQFPHSNGMVTNCLALGDNVKTVGQRLSDNGIHCGYVGKYHLDGGDYFGKGICPEGWDEKYWYDQKTYLEDLGSDAERVLSRQSETSYNDDLTEDFTYAHRTSNRALDFLKDNVDTDFFLTVSFDEPHGPSICPAPYNTMYADFKFDDYPNYEDDLEDKPLLQRLWAGDDLNKSAAELNHSSAGLALFLGCNTFVDHEIGRVMAAVNAKFPDALVIYTSDHGDMLGSHKLQMKNAAAYKEIANIPLIVRGGVSGQTTDAMATHIDLVPTIMDYMDLPLPKLLEGKSMLPEIYDPAVETNDTVYTEWTRYEVDHDGFGGLQMMRAATSKEFKLVINLMDKDEFYDLNNDPYEVTNLIDDPAYTAARNDLHDKLLEHMNQTRDAYRGYQWAVRSWRQDKTPNWENDGYTRQKENEEYEPRELDYDTGLPMEQAVRLKETNDVKN</sequence>
<evidence type="ECO:0000313" key="7">
    <source>
        <dbReference type="Proteomes" id="UP001625389"/>
    </source>
</evidence>
<dbReference type="PROSITE" id="PS00523">
    <property type="entry name" value="SULFATASE_1"/>
    <property type="match status" value="1"/>
</dbReference>
<dbReference type="InterPro" id="IPR024607">
    <property type="entry name" value="Sulfatase_CS"/>
</dbReference>
<feature type="region of interest" description="Disordered" evidence="4">
    <location>
        <begin position="459"/>
        <end position="502"/>
    </location>
</feature>
<dbReference type="Pfam" id="PF00884">
    <property type="entry name" value="Sulfatase"/>
    <property type="match status" value="1"/>
</dbReference>
<organism evidence="6 7">
    <name type="scientific">Loigolactobacillus zhaoyuanensis</name>
    <dbReference type="NCBI Taxonomy" id="2486017"/>
    <lineage>
        <taxon>Bacteria</taxon>
        <taxon>Bacillati</taxon>
        <taxon>Bacillota</taxon>
        <taxon>Bacilli</taxon>
        <taxon>Lactobacillales</taxon>
        <taxon>Lactobacillaceae</taxon>
        <taxon>Loigolactobacillus</taxon>
    </lineage>
</organism>
<dbReference type="Proteomes" id="UP001625389">
    <property type="component" value="Unassembled WGS sequence"/>
</dbReference>
<comment type="similarity">
    <text evidence="1">Belongs to the sulfatase family.</text>
</comment>
<evidence type="ECO:0000256" key="4">
    <source>
        <dbReference type="SAM" id="MobiDB-lite"/>
    </source>
</evidence>